<sequence length="828" mass="92672">MIELLAPAGSMEALKAAVESGADAVYLSGKMFGARAYANNFDEDGLKEAIEFAHLRNVKIHVTVNTLVDNAEVAELVEYLRYLYEAGADAVLVQDLGVARIARAVVPDLPLHASTQMTVNNLAGVLALQELGFSRVVLAREVTLKDIRHICKNCDVEIEVFAHGALCVCYSGQCLMSSMIGGRSGNRGRCAQPCRLPYTLVDKNGQNVLTDAGQYLLSPRDMNTIELIPELIEAGVASLKLEGRMKKPEYVAVVVNSYRQKIDAYYQRTDLAEDVQKNLSQIFNRDFTTAYLEKKQGKFMMSDKRPNNRGRLIGRVVRYDDKTRRAVIKLTEDVAVGDTIDFWVKVGGRVSTNVSAIFVKNKEAAEAFGGDEVAIPVPGRVHPHDRVFKVFDAKLMQKARAFFTSGAPVRRIGLDIKAVAKLGEPFCLEAVDENGYSAKVESDFIVETALKRAMDRQAVEKQMNRLGTTIYELRRLDCVIDDNVIVPMSVMNDTRRALVEKLTALRLNAYARVHSAVKNNAIWQKDFALKSENKTAKRPELVVAVDTLAKVRAAVQSGADIVLFGGDSYQHEYITPDMYRQAVQICHDGHCKIAFGTPRIMRDSEQAAFVKWLEYMQDLPADAIYAHSLAQMYLIRKAGDMPVWADYSFNTYNDATLNFLVDYGIQGATVSPELNFKQIKTLAKASPLPLECLVHGNMELMVSEYCVLGSFLGNLDKGSCTKPCEKNRYWLSDRKNEKFPIVTDQFCHMHLLNGKELNMLAHLPEFAASDIARVRIDGRYMSEKELAKFTRLYKEVLVEGKNHIALMPENITKYETNITRGHYFRGVE</sequence>
<proteinExistence type="predicted"/>
<evidence type="ECO:0000313" key="3">
    <source>
        <dbReference type="Proteomes" id="UP000780768"/>
    </source>
</evidence>
<dbReference type="PANTHER" id="PTHR30217">
    <property type="entry name" value="PEPTIDASE U32 FAMILY"/>
    <property type="match status" value="1"/>
</dbReference>
<dbReference type="Pfam" id="PF01136">
    <property type="entry name" value="Peptidase_U32"/>
    <property type="match status" value="2"/>
</dbReference>
<dbReference type="AlphaFoldDB" id="A0A921HPT2"/>
<dbReference type="EMBL" id="DYVR01000184">
    <property type="protein sequence ID" value="HJF85353.1"/>
    <property type="molecule type" value="Genomic_DNA"/>
</dbReference>
<accession>A0A921HPT2</accession>
<name>A0A921HPT2_9FIRM</name>
<comment type="caution">
    <text evidence="2">The sequence shown here is derived from an EMBL/GenBank/DDBJ whole genome shotgun (WGS) entry which is preliminary data.</text>
</comment>
<dbReference type="InterPro" id="IPR051454">
    <property type="entry name" value="RNA/ubiquinone_mod_enzymes"/>
</dbReference>
<feature type="domain" description="Peptidase U32 collagenase" evidence="1">
    <location>
        <begin position="387"/>
        <end position="507"/>
    </location>
</feature>
<dbReference type="InterPro" id="IPR020988">
    <property type="entry name" value="Pept_U32_collagenase"/>
</dbReference>
<dbReference type="PANTHER" id="PTHR30217:SF10">
    <property type="entry name" value="23S RRNA 5-HYDROXYCYTIDINE C2501 SYNTHASE"/>
    <property type="match status" value="1"/>
</dbReference>
<dbReference type="Proteomes" id="UP000780768">
    <property type="component" value="Unassembled WGS sequence"/>
</dbReference>
<dbReference type="PROSITE" id="PS01276">
    <property type="entry name" value="PEPTIDASE_U32"/>
    <property type="match status" value="1"/>
</dbReference>
<organism evidence="2 3">
    <name type="scientific">Megamonas hypermegale</name>
    <dbReference type="NCBI Taxonomy" id="158847"/>
    <lineage>
        <taxon>Bacteria</taxon>
        <taxon>Bacillati</taxon>
        <taxon>Bacillota</taxon>
        <taxon>Negativicutes</taxon>
        <taxon>Selenomonadales</taxon>
        <taxon>Selenomonadaceae</taxon>
        <taxon>Megamonas</taxon>
    </lineage>
</organism>
<dbReference type="Pfam" id="PF12392">
    <property type="entry name" value="DUF3656"/>
    <property type="match status" value="1"/>
</dbReference>
<dbReference type="InterPro" id="IPR001539">
    <property type="entry name" value="Peptidase_U32"/>
</dbReference>
<gene>
    <name evidence="2" type="ORF">K8V65_06820</name>
</gene>
<evidence type="ECO:0000313" key="2">
    <source>
        <dbReference type="EMBL" id="HJF85353.1"/>
    </source>
</evidence>
<reference evidence="2" key="1">
    <citation type="journal article" date="2021" name="PeerJ">
        <title>Extensive microbial diversity within the chicken gut microbiome revealed by metagenomics and culture.</title>
        <authorList>
            <person name="Gilroy R."/>
            <person name="Ravi A."/>
            <person name="Getino M."/>
            <person name="Pursley I."/>
            <person name="Horton D.L."/>
            <person name="Alikhan N.F."/>
            <person name="Baker D."/>
            <person name="Gharbi K."/>
            <person name="Hall N."/>
            <person name="Watson M."/>
            <person name="Adriaenssens E.M."/>
            <person name="Foster-Nyarko E."/>
            <person name="Jarju S."/>
            <person name="Secka A."/>
            <person name="Antonio M."/>
            <person name="Oren A."/>
            <person name="Chaudhuri R.R."/>
            <person name="La Ragione R."/>
            <person name="Hildebrand F."/>
            <person name="Pallen M.J."/>
        </authorList>
    </citation>
    <scope>NUCLEOTIDE SEQUENCE</scope>
    <source>
        <strain evidence="2">7318</strain>
    </source>
</reference>
<evidence type="ECO:0000259" key="1">
    <source>
        <dbReference type="Pfam" id="PF12392"/>
    </source>
</evidence>
<reference evidence="2" key="2">
    <citation type="submission" date="2021-09" db="EMBL/GenBank/DDBJ databases">
        <authorList>
            <person name="Gilroy R."/>
        </authorList>
    </citation>
    <scope>NUCLEOTIDE SEQUENCE</scope>
    <source>
        <strain evidence="2">7318</strain>
    </source>
</reference>
<dbReference type="SUPFAM" id="SSF51395">
    <property type="entry name" value="FMN-linked oxidoreductases"/>
    <property type="match status" value="1"/>
</dbReference>
<protein>
    <submittedName>
        <fullName evidence="2">DUF3656 domain-containing protein</fullName>
    </submittedName>
</protein>